<keyword evidence="8 17" id="KW-0479">Metal-binding</keyword>
<dbReference type="NCBIfam" id="TIGR01406">
    <property type="entry name" value="dnaQ_proteo"/>
    <property type="match status" value="1"/>
</dbReference>
<keyword evidence="12 18" id="KW-0239">DNA-directed DNA polymerase</keyword>
<dbReference type="FunFam" id="3.30.420.10:FF:000012">
    <property type="entry name" value="DNA polymerase III subunit epsilon"/>
    <property type="match status" value="1"/>
</dbReference>
<dbReference type="InterPro" id="IPR006309">
    <property type="entry name" value="DnaQ_proteo"/>
</dbReference>
<dbReference type="EC" id="2.7.7.7" evidence="2 18"/>
<dbReference type="InterPro" id="IPR036397">
    <property type="entry name" value="RNaseH_sf"/>
</dbReference>
<evidence type="ECO:0000256" key="13">
    <source>
        <dbReference type="ARBA" id="ARBA00023211"/>
    </source>
</evidence>
<evidence type="ECO:0000256" key="16">
    <source>
        <dbReference type="PIRSR" id="PIRSR606309-2"/>
    </source>
</evidence>
<dbReference type="EMBL" id="BMXA01000001">
    <property type="protein sequence ID" value="GGZ98296.1"/>
    <property type="molecule type" value="Genomic_DNA"/>
</dbReference>
<dbReference type="GO" id="GO:0003677">
    <property type="term" value="F:DNA binding"/>
    <property type="evidence" value="ECO:0007669"/>
    <property type="project" value="InterPro"/>
</dbReference>
<evidence type="ECO:0000256" key="12">
    <source>
        <dbReference type="ARBA" id="ARBA00022932"/>
    </source>
</evidence>
<evidence type="ECO:0000256" key="1">
    <source>
        <dbReference type="ARBA" id="ARBA00001936"/>
    </source>
</evidence>
<comment type="caution">
    <text evidence="20">The sequence shown here is derived from an EMBL/GenBank/DDBJ whole genome shotgun (WGS) entry which is preliminary data.</text>
</comment>
<keyword evidence="10 18" id="KW-0269">Exonuclease</keyword>
<dbReference type="SUPFAM" id="SSF53098">
    <property type="entry name" value="Ribonuclease H-like"/>
    <property type="match status" value="1"/>
</dbReference>
<dbReference type="SMART" id="SM00479">
    <property type="entry name" value="EXOIII"/>
    <property type="match status" value="1"/>
</dbReference>
<dbReference type="InterPro" id="IPR013520">
    <property type="entry name" value="Ribonucl_H"/>
</dbReference>
<dbReference type="Gene3D" id="3.30.420.10">
    <property type="entry name" value="Ribonuclease H-like superfamily/Ribonuclease H"/>
    <property type="match status" value="1"/>
</dbReference>
<dbReference type="NCBIfam" id="TIGR00573">
    <property type="entry name" value="dnaq"/>
    <property type="match status" value="1"/>
</dbReference>
<comment type="cofactor">
    <cofactor evidence="1 18">
        <name>Mn(2+)</name>
        <dbReference type="ChEBI" id="CHEBI:29035"/>
    </cofactor>
</comment>
<evidence type="ECO:0000256" key="2">
    <source>
        <dbReference type="ARBA" id="ARBA00012417"/>
    </source>
</evidence>
<comment type="cofactor">
    <cofactor evidence="17">
        <name>Mg(2+)</name>
        <dbReference type="ChEBI" id="CHEBI:18420"/>
    </cofactor>
    <cofactor evidence="17">
        <name>Mn(2+)</name>
        <dbReference type="ChEBI" id="CHEBI:29035"/>
    </cofactor>
    <text evidence="17">Binds 2 divalent metal cations. Magnesium or manganese.</text>
</comment>
<evidence type="ECO:0000256" key="11">
    <source>
        <dbReference type="ARBA" id="ARBA00022842"/>
    </source>
</evidence>
<keyword evidence="6 18" id="KW-0235">DNA replication</keyword>
<evidence type="ECO:0000256" key="8">
    <source>
        <dbReference type="ARBA" id="ARBA00022723"/>
    </source>
</evidence>
<keyword evidence="21" id="KW-1185">Reference proteome</keyword>
<keyword evidence="7 18" id="KW-0540">Nuclease</keyword>
<dbReference type="PANTHER" id="PTHR30231">
    <property type="entry name" value="DNA POLYMERASE III SUBUNIT EPSILON"/>
    <property type="match status" value="1"/>
</dbReference>
<evidence type="ECO:0000256" key="3">
    <source>
        <dbReference type="ARBA" id="ARBA00020352"/>
    </source>
</evidence>
<evidence type="ECO:0000256" key="10">
    <source>
        <dbReference type="ARBA" id="ARBA00022839"/>
    </source>
</evidence>
<dbReference type="GO" id="GO:0008408">
    <property type="term" value="F:3'-5' exonuclease activity"/>
    <property type="evidence" value="ECO:0007669"/>
    <property type="project" value="TreeGrafter"/>
</dbReference>
<reference evidence="20" key="2">
    <citation type="submission" date="2020-09" db="EMBL/GenBank/DDBJ databases">
        <authorList>
            <person name="Sun Q."/>
            <person name="Kim S."/>
        </authorList>
    </citation>
    <scope>NUCLEOTIDE SEQUENCE</scope>
    <source>
        <strain evidence="20">KCTC 12711</strain>
    </source>
</reference>
<accession>A0A918VG21</accession>
<evidence type="ECO:0000256" key="7">
    <source>
        <dbReference type="ARBA" id="ARBA00022722"/>
    </source>
</evidence>
<name>A0A918VG21_9GAMM</name>
<keyword evidence="11 17" id="KW-0460">Magnesium</keyword>
<comment type="subunit">
    <text evidence="18">DNA polymerase III contains a core (composed of alpha, epsilon and theta chains) that associates with a tau subunit. This core dimerizes to form the POLIII' complex. PolIII' associates with the gamma complex (composed of gamma, delta, delta', psi and chi chains) and with the beta chain to form the complete DNA polymerase III complex.</text>
</comment>
<keyword evidence="13 17" id="KW-0464">Manganese</keyword>
<feature type="binding site" evidence="16">
    <location>
        <position position="61"/>
    </location>
    <ligand>
        <name>substrate</name>
    </ligand>
</feature>
<dbReference type="PANTHER" id="PTHR30231:SF41">
    <property type="entry name" value="DNA POLYMERASE III SUBUNIT EPSILON"/>
    <property type="match status" value="1"/>
</dbReference>
<sequence>MSEYDRQIVLDTETTGLEHRQGHRIIEIGCVELINRKLTGNNFHQYLNPRRAIDQGAIEVHGITNEFLADKPYFEDVAESLVNYLRGAELIIHNAAFDVGFLDAELLLVDEKGPRIEEFCGVHDTLIQARKMFPGQRNDLDSLCRRYEINNSHRELHGALLDAEILADVYLAMTGGQASLSLDSGTGRESALQGSQASVNFATLSLPLVQPSNQELQDHVEWLARLDDKVEGQCVWTRLNAKHEPAQ</sequence>
<evidence type="ECO:0000256" key="17">
    <source>
        <dbReference type="PIRSR" id="PIRSR606309-3"/>
    </source>
</evidence>
<comment type="catalytic activity">
    <reaction evidence="14 18">
        <text>DNA(n) + a 2'-deoxyribonucleoside 5'-triphosphate = DNA(n+1) + diphosphate</text>
        <dbReference type="Rhea" id="RHEA:22508"/>
        <dbReference type="Rhea" id="RHEA-COMP:17339"/>
        <dbReference type="Rhea" id="RHEA-COMP:17340"/>
        <dbReference type="ChEBI" id="CHEBI:33019"/>
        <dbReference type="ChEBI" id="CHEBI:61560"/>
        <dbReference type="ChEBI" id="CHEBI:173112"/>
        <dbReference type="EC" id="2.7.7.7"/>
    </reaction>
</comment>
<evidence type="ECO:0000259" key="19">
    <source>
        <dbReference type="SMART" id="SM00479"/>
    </source>
</evidence>
<feature type="binding site" evidence="17">
    <location>
        <position position="13"/>
    </location>
    <ligand>
        <name>a divalent metal cation</name>
        <dbReference type="ChEBI" id="CHEBI:60240"/>
        <label>1</label>
        <note>catalytic</note>
    </ligand>
</feature>
<feature type="domain" description="Exonuclease" evidence="19">
    <location>
        <begin position="6"/>
        <end position="179"/>
    </location>
</feature>
<evidence type="ECO:0000313" key="20">
    <source>
        <dbReference type="EMBL" id="GGZ98296.1"/>
    </source>
</evidence>
<keyword evidence="9 18" id="KW-0378">Hydrolase</keyword>
<feature type="binding site" evidence="16">
    <location>
        <position position="11"/>
    </location>
    <ligand>
        <name>substrate</name>
    </ligand>
</feature>
<evidence type="ECO:0000256" key="18">
    <source>
        <dbReference type="RuleBase" id="RU364087"/>
    </source>
</evidence>
<keyword evidence="5 18" id="KW-0548">Nucleotidyltransferase</keyword>
<evidence type="ECO:0000256" key="9">
    <source>
        <dbReference type="ARBA" id="ARBA00022801"/>
    </source>
</evidence>
<feature type="binding site" evidence="17">
    <location>
        <position position="162"/>
    </location>
    <ligand>
        <name>a divalent metal cation</name>
        <dbReference type="ChEBI" id="CHEBI:60240"/>
        <label>1</label>
        <note>catalytic</note>
    </ligand>
</feature>
<proteinExistence type="predicted"/>
<dbReference type="NCBIfam" id="NF004316">
    <property type="entry name" value="PRK05711.1"/>
    <property type="match status" value="1"/>
</dbReference>
<dbReference type="GO" id="GO:0005829">
    <property type="term" value="C:cytosol"/>
    <property type="evidence" value="ECO:0007669"/>
    <property type="project" value="TreeGrafter"/>
</dbReference>
<feature type="binding site" evidence="16">
    <location>
        <position position="162"/>
    </location>
    <ligand>
        <name>substrate</name>
    </ligand>
</feature>
<organism evidence="20 21">
    <name type="scientific">Arenicella chitinivorans</name>
    <dbReference type="NCBI Taxonomy" id="1329800"/>
    <lineage>
        <taxon>Bacteria</taxon>
        <taxon>Pseudomonadati</taxon>
        <taxon>Pseudomonadota</taxon>
        <taxon>Gammaproteobacteria</taxon>
        <taxon>Arenicellales</taxon>
        <taxon>Arenicellaceae</taxon>
        <taxon>Arenicella</taxon>
    </lineage>
</organism>
<evidence type="ECO:0000256" key="15">
    <source>
        <dbReference type="PIRSR" id="PIRSR606309-1"/>
    </source>
</evidence>
<dbReference type="GO" id="GO:0003887">
    <property type="term" value="F:DNA-directed DNA polymerase activity"/>
    <property type="evidence" value="ECO:0007669"/>
    <property type="project" value="UniProtKB-KW"/>
</dbReference>
<dbReference type="Pfam" id="PF00929">
    <property type="entry name" value="RNase_T"/>
    <property type="match status" value="1"/>
</dbReference>
<evidence type="ECO:0000256" key="6">
    <source>
        <dbReference type="ARBA" id="ARBA00022705"/>
    </source>
</evidence>
<feature type="binding site" evidence="16">
    <location>
        <position position="13"/>
    </location>
    <ligand>
        <name>substrate</name>
    </ligand>
</feature>
<evidence type="ECO:0000256" key="14">
    <source>
        <dbReference type="ARBA" id="ARBA00049244"/>
    </source>
</evidence>
<evidence type="ECO:0000256" key="5">
    <source>
        <dbReference type="ARBA" id="ARBA00022695"/>
    </source>
</evidence>
<comment type="function">
    <text evidence="18">DNA polymerase III is a complex, multichain enzyme responsible for most of the replicative synthesis in bacteria. The epsilon subunit contain the editing function and is a proofreading 3'-5' exonuclease.</text>
</comment>
<evidence type="ECO:0000256" key="4">
    <source>
        <dbReference type="ARBA" id="ARBA00022679"/>
    </source>
</evidence>
<dbReference type="Proteomes" id="UP000614811">
    <property type="component" value="Unassembled WGS sequence"/>
</dbReference>
<dbReference type="CDD" id="cd06131">
    <property type="entry name" value="DNA_pol_III_epsilon_Ecoli_like"/>
    <property type="match status" value="1"/>
</dbReference>
<dbReference type="GO" id="GO:0045004">
    <property type="term" value="P:DNA replication proofreading"/>
    <property type="evidence" value="ECO:0007669"/>
    <property type="project" value="TreeGrafter"/>
</dbReference>
<dbReference type="AlphaFoldDB" id="A0A918VG21"/>
<protein>
    <recommendedName>
        <fullName evidence="3 18">DNA polymerase III subunit epsilon</fullName>
        <ecNumber evidence="2 18">2.7.7.7</ecNumber>
    </recommendedName>
</protein>
<dbReference type="InterPro" id="IPR012337">
    <property type="entry name" value="RNaseH-like_sf"/>
</dbReference>
<reference evidence="20" key="1">
    <citation type="journal article" date="2014" name="Int. J. Syst. Evol. Microbiol.">
        <title>Complete genome sequence of Corynebacterium casei LMG S-19264T (=DSM 44701T), isolated from a smear-ripened cheese.</title>
        <authorList>
            <consortium name="US DOE Joint Genome Institute (JGI-PGF)"/>
            <person name="Walter F."/>
            <person name="Albersmeier A."/>
            <person name="Kalinowski J."/>
            <person name="Ruckert C."/>
        </authorList>
    </citation>
    <scope>NUCLEOTIDE SEQUENCE</scope>
    <source>
        <strain evidence="20">KCTC 12711</strain>
    </source>
</reference>
<dbReference type="InterPro" id="IPR006054">
    <property type="entry name" value="DnaQ"/>
</dbReference>
<gene>
    <name evidence="18 20" type="primary">dnaQ</name>
    <name evidence="20" type="ORF">GCM10008090_03390</name>
</gene>
<dbReference type="RefSeq" id="WP_189398273.1">
    <property type="nucleotide sequence ID" value="NZ_BMXA01000001.1"/>
</dbReference>
<feature type="active site" description="Proton acceptor" evidence="15">
    <location>
        <position position="157"/>
    </location>
</feature>
<feature type="binding site" evidence="17">
    <location>
        <position position="11"/>
    </location>
    <ligand>
        <name>a divalent metal cation</name>
        <dbReference type="ChEBI" id="CHEBI:60240"/>
        <label>1</label>
        <note>catalytic</note>
    </ligand>
</feature>
<evidence type="ECO:0000313" key="21">
    <source>
        <dbReference type="Proteomes" id="UP000614811"/>
    </source>
</evidence>
<dbReference type="GO" id="GO:0046872">
    <property type="term" value="F:metal ion binding"/>
    <property type="evidence" value="ECO:0007669"/>
    <property type="project" value="UniProtKB-KW"/>
</dbReference>
<keyword evidence="4 18" id="KW-0808">Transferase</keyword>